<accession>A0ABN2H4M7</accession>
<gene>
    <name evidence="2" type="ORF">GCM10009830_30440</name>
</gene>
<evidence type="ECO:0000313" key="2">
    <source>
        <dbReference type="EMBL" id="GAA1681220.1"/>
    </source>
</evidence>
<protein>
    <recommendedName>
        <fullName evidence="1">Phosphoribosyltransferase domain-containing protein</fullName>
    </recommendedName>
</protein>
<feature type="domain" description="Phosphoribosyltransferase" evidence="1">
    <location>
        <begin position="64"/>
        <end position="186"/>
    </location>
</feature>
<dbReference type="InterPro" id="IPR000836">
    <property type="entry name" value="PRTase_dom"/>
</dbReference>
<dbReference type="Proteomes" id="UP001499851">
    <property type="component" value="Unassembled WGS sequence"/>
</dbReference>
<proteinExistence type="predicted"/>
<evidence type="ECO:0000259" key="1">
    <source>
        <dbReference type="Pfam" id="PF14681"/>
    </source>
</evidence>
<keyword evidence="3" id="KW-1185">Reference proteome</keyword>
<dbReference type="CDD" id="cd06223">
    <property type="entry name" value="PRTases_typeI"/>
    <property type="match status" value="1"/>
</dbReference>
<reference evidence="2 3" key="1">
    <citation type="journal article" date="2019" name="Int. J. Syst. Evol. Microbiol.">
        <title>The Global Catalogue of Microorganisms (GCM) 10K type strain sequencing project: providing services to taxonomists for standard genome sequencing and annotation.</title>
        <authorList>
            <consortium name="The Broad Institute Genomics Platform"/>
            <consortium name="The Broad Institute Genome Sequencing Center for Infectious Disease"/>
            <person name="Wu L."/>
            <person name="Ma J."/>
        </authorList>
    </citation>
    <scope>NUCLEOTIDE SEQUENCE [LARGE SCALE GENOMIC DNA]</scope>
    <source>
        <strain evidence="2 3">JCM 16001</strain>
    </source>
</reference>
<organism evidence="2 3">
    <name type="scientific">Glycomyces endophyticus</name>
    <dbReference type="NCBI Taxonomy" id="480996"/>
    <lineage>
        <taxon>Bacteria</taxon>
        <taxon>Bacillati</taxon>
        <taxon>Actinomycetota</taxon>
        <taxon>Actinomycetes</taxon>
        <taxon>Glycomycetales</taxon>
        <taxon>Glycomycetaceae</taxon>
        <taxon>Glycomyces</taxon>
    </lineage>
</organism>
<dbReference type="InterPro" id="IPR029057">
    <property type="entry name" value="PRTase-like"/>
</dbReference>
<dbReference type="Gene3D" id="3.40.50.2020">
    <property type="match status" value="1"/>
</dbReference>
<dbReference type="Pfam" id="PF14681">
    <property type="entry name" value="UPRTase"/>
    <property type="match status" value="1"/>
</dbReference>
<dbReference type="SUPFAM" id="SSF53271">
    <property type="entry name" value="PRTase-like"/>
    <property type="match status" value="1"/>
</dbReference>
<dbReference type="EMBL" id="BAAAQF010000010">
    <property type="protein sequence ID" value="GAA1681220.1"/>
    <property type="molecule type" value="Genomic_DNA"/>
</dbReference>
<comment type="caution">
    <text evidence="2">The sequence shown here is derived from an EMBL/GenBank/DDBJ whole genome shotgun (WGS) entry which is preliminary data.</text>
</comment>
<name>A0ABN2H4M7_9ACTN</name>
<evidence type="ECO:0000313" key="3">
    <source>
        <dbReference type="Proteomes" id="UP001499851"/>
    </source>
</evidence>
<sequence>MSEPAHPATMRPGPLLEVRPPWADRLYQDFAAPCDLAVAASHTDRLAARLLHAVSARCTDAGRPAAPVVVMRGGMLMLPAARRACVGAPWGFVLARRRAGEVVIERADLPKPHPGTTTLLLDTVVNTGDTIVAVLQELERRGAAPGSAALACVFLTERGEARIRARFPLLPIATVWSGLEVGADGWVSGIGFDAGDCAVGGGSRLQWP</sequence>
<dbReference type="RefSeq" id="WP_344487808.1">
    <property type="nucleotide sequence ID" value="NZ_BAAAQF010000010.1"/>
</dbReference>